<dbReference type="PANTHER" id="PTHR41259:SF1">
    <property type="entry name" value="DOUBLE-STRAND BREAK REPAIR RAD50 ATPASE, PUTATIVE-RELATED"/>
    <property type="match status" value="1"/>
</dbReference>
<sequence length="919" mass="99231">MSSLRIAGVHDLQFGRHQGRSFTDLDHNMVVFFGPNECGKSTLAEFLSWAIGGPWRSFKDGSDWFRVSSGDLVSGRVTGTLDGDALDLAASFKLLRLGQPNDLRTATLGGRSLDNAQVIAALRDLTAADYELVYRVYGVELGRRGSSEAFSDLFTRHAINSVNASLNPRERQKALADAAARLERELKELHTSLRATAKQIREASRNPELLSDVRSQLDQTELDVTDTNTRLSELSNNKALVVKARDGIGARQRRDQCAAKRTSLDDVPAAWIDVVLAAADVRAAHDAIDSATGQVAEARELAVAAAARVGMAPSQFTEQTFDIADRQQLQSAGSRRVQAQAAVNGAITLLRAVEHNVETATADIAPLAAGLGIDPQHVDQLTDQIEFVDALHAPMAEWQATHRDVQSKAAVVAGAQAQLDTLQQHQPLRSDHNPSTFDIRGVIIAAVLAALLAFVHPAAAVAAEALVGVVTWLLWRRSSLAPAAGPNHIDDSGTQLAEATRRLSTATGELAAATRHEHDRQRVLADRLGTSGVAMPAPDQAQACLAQLRRLATAVTTRSTARSQLPAQQQALHDAHAELAASQSQLGALLADRSVDVVPSIDGFAEWLAGYETAHTAAFHLSRCEQRLHQASDAFHNLLRPVLDQAQTMPWPQLDARLHDLQQSAADIALADGALRDAQAQVIGAGADSPSVSALLDQFPTTEALGARIQQLDDDIASIELHRTAAVEHRVALRAQIDELEGTEVLPALQLSKASTEDRIEEAVREHLAARTAATLLARVIDSYERDNQDPLVQQAQQLVQRVVSGWGSLLFSRTSAGKPVIERDGPDGRLIDDKLSDGARALLYLAIRLAFAERDAQRRGLHLPLICDDPLLHFDDQRSVAAVSMLAHVAQQHQVLMFTCEKAICELAEARGAHVIPM</sequence>
<dbReference type="InterPro" id="IPR027417">
    <property type="entry name" value="P-loop_NTPase"/>
</dbReference>
<evidence type="ECO:0000259" key="2">
    <source>
        <dbReference type="Pfam" id="PF13476"/>
    </source>
</evidence>
<dbReference type="InterPro" id="IPR038729">
    <property type="entry name" value="Rad50/SbcC_AAA"/>
</dbReference>
<evidence type="ECO:0000256" key="1">
    <source>
        <dbReference type="SAM" id="Coils"/>
    </source>
</evidence>
<dbReference type="SUPFAM" id="SSF52540">
    <property type="entry name" value="P-loop containing nucleoside triphosphate hydrolases"/>
    <property type="match status" value="1"/>
</dbReference>
<dbReference type="GO" id="GO:0016887">
    <property type="term" value="F:ATP hydrolysis activity"/>
    <property type="evidence" value="ECO:0007669"/>
    <property type="project" value="InterPro"/>
</dbReference>
<feature type="coiled-coil region" evidence="1">
    <location>
        <begin position="172"/>
        <end position="237"/>
    </location>
</feature>
<reference evidence="3" key="1">
    <citation type="submission" date="2020-05" db="EMBL/GenBank/DDBJ databases">
        <authorList>
            <person name="Chiriac C."/>
            <person name="Salcher M."/>
            <person name="Ghai R."/>
            <person name="Kavagutti S V."/>
        </authorList>
    </citation>
    <scope>NUCLEOTIDE SEQUENCE</scope>
</reference>
<dbReference type="Pfam" id="PF13476">
    <property type="entry name" value="AAA_23"/>
    <property type="match status" value="1"/>
</dbReference>
<name>A0A6J7ESL0_9ZZZZ</name>
<dbReference type="AlphaFoldDB" id="A0A6J7ESL0"/>
<keyword evidence="1" id="KW-0175">Coiled coil</keyword>
<dbReference type="EMBL" id="CAFBLP010000066">
    <property type="protein sequence ID" value="CAB4886106.1"/>
    <property type="molecule type" value="Genomic_DNA"/>
</dbReference>
<proteinExistence type="predicted"/>
<organism evidence="3">
    <name type="scientific">freshwater metagenome</name>
    <dbReference type="NCBI Taxonomy" id="449393"/>
    <lineage>
        <taxon>unclassified sequences</taxon>
        <taxon>metagenomes</taxon>
        <taxon>ecological metagenomes</taxon>
    </lineage>
</organism>
<dbReference type="Gene3D" id="3.40.50.300">
    <property type="entry name" value="P-loop containing nucleotide triphosphate hydrolases"/>
    <property type="match status" value="2"/>
</dbReference>
<evidence type="ECO:0000313" key="3">
    <source>
        <dbReference type="EMBL" id="CAB4886106.1"/>
    </source>
</evidence>
<protein>
    <submittedName>
        <fullName evidence="3">Unannotated protein</fullName>
    </submittedName>
</protein>
<dbReference type="GO" id="GO:0006302">
    <property type="term" value="P:double-strand break repair"/>
    <property type="evidence" value="ECO:0007669"/>
    <property type="project" value="InterPro"/>
</dbReference>
<gene>
    <name evidence="3" type="ORF">UFOPK3376_02248</name>
</gene>
<dbReference type="PANTHER" id="PTHR41259">
    <property type="entry name" value="DOUBLE-STRAND BREAK REPAIR RAD50 ATPASE, PUTATIVE-RELATED"/>
    <property type="match status" value="1"/>
</dbReference>
<accession>A0A6J7ESL0</accession>
<feature type="domain" description="Rad50/SbcC-type AAA" evidence="2">
    <location>
        <begin position="14"/>
        <end position="219"/>
    </location>
</feature>